<comment type="caution">
    <text evidence="2">The sequence shown here is derived from an EMBL/GenBank/DDBJ whole genome shotgun (WGS) entry which is preliminary data.</text>
</comment>
<protein>
    <submittedName>
        <fullName evidence="2">Uncharacterized protein</fullName>
    </submittedName>
</protein>
<evidence type="ECO:0000313" key="2">
    <source>
        <dbReference type="EMBL" id="OUR84743.1"/>
    </source>
</evidence>
<dbReference type="EMBL" id="MAAF01000010">
    <property type="protein sequence ID" value="OUR84743.1"/>
    <property type="molecule type" value="Genomic_DNA"/>
</dbReference>
<evidence type="ECO:0000313" key="3">
    <source>
        <dbReference type="Proteomes" id="UP000243053"/>
    </source>
</evidence>
<dbReference type="Proteomes" id="UP000243053">
    <property type="component" value="Unassembled WGS sequence"/>
</dbReference>
<feature type="coiled-coil region" evidence="1">
    <location>
        <begin position="127"/>
        <end position="154"/>
    </location>
</feature>
<dbReference type="Gene3D" id="1.10.357.10">
    <property type="entry name" value="Tetracycline Repressor, domain 2"/>
    <property type="match status" value="1"/>
</dbReference>
<proteinExistence type="predicted"/>
<evidence type="ECO:0000256" key="1">
    <source>
        <dbReference type="SAM" id="Coils"/>
    </source>
</evidence>
<reference evidence="3" key="1">
    <citation type="journal article" date="2017" name="Proc. Natl. Acad. Sci. U.S.A.">
        <title>Simulation of Deepwater Horizon oil plume reveals substrate specialization within a complex community of hydrocarbon degraders.</title>
        <authorList>
            <person name="Hu P."/>
            <person name="Dubinsky E.A."/>
            <person name="Probst A.J."/>
            <person name="Wang J."/>
            <person name="Sieber C.M.K."/>
            <person name="Tom L.M."/>
            <person name="Gardinali P."/>
            <person name="Banfield J.F."/>
            <person name="Atlas R.M."/>
            <person name="Andersen G.L."/>
        </authorList>
    </citation>
    <scope>NUCLEOTIDE SEQUENCE [LARGE SCALE GENOMIC DNA]</scope>
</reference>
<accession>A0A1Y5EPU1</accession>
<gene>
    <name evidence="2" type="ORF">A9Q75_01485</name>
</gene>
<dbReference type="AlphaFoldDB" id="A0A1Y5EPU1"/>
<organism evidence="2 3">
    <name type="scientific">Colwellia psychrerythraea</name>
    <name type="common">Vibrio psychroerythus</name>
    <dbReference type="NCBI Taxonomy" id="28229"/>
    <lineage>
        <taxon>Bacteria</taxon>
        <taxon>Pseudomonadati</taxon>
        <taxon>Pseudomonadota</taxon>
        <taxon>Gammaproteobacteria</taxon>
        <taxon>Alteromonadales</taxon>
        <taxon>Colwelliaceae</taxon>
        <taxon>Colwellia</taxon>
    </lineage>
</organism>
<keyword evidence="1" id="KW-0175">Coiled coil</keyword>
<name>A0A1Y5EPU1_COLPS</name>
<sequence length="329" mass="37746">MTAKSTEQRIIKVIAEHYLEDGQSKLTIQEVSNRSGITRQAFNRNYKHLKPYVVGSRPIEDILTGNIEELRSLLVNSQKRVRQLNEEITKGKFDHLEEIKNIKNSYITTLMNDDIALSESDEIRKTLEKQAMHNESLVSSIKKLERELTVEKARAVSHNINSSSSNDCESELIPVSPDIETVFNNYIKSKNIDIYEDEKDLAINKVIKRINKFSIAEDSCVVLFIDRYLCSFDNFVKQYKSSNIGPTIIVKLPLFTRTELKLFSKKIQGEALINIYVPFSDSETTIKAQRAFLFRSIPEPEINSADRMAFPSIIDGHNMVSIFRIYQGD</sequence>